<dbReference type="EMBL" id="JALBCA010000004">
    <property type="protein sequence ID" value="KAI2392894.1"/>
    <property type="molecule type" value="Genomic_DNA"/>
</dbReference>
<reference evidence="1" key="1">
    <citation type="journal article" date="2022" name="bioRxiv">
        <title>Population genetic analysis of Ophidiomyces ophidiicola, the causative agent of snake fungal disease, indicates recent introductions to the USA.</title>
        <authorList>
            <person name="Ladner J.T."/>
            <person name="Palmer J.M."/>
            <person name="Ettinger C.L."/>
            <person name="Stajich J.E."/>
            <person name="Farrell T.M."/>
            <person name="Glorioso B.M."/>
            <person name="Lawson B."/>
            <person name="Price S.J."/>
            <person name="Stengle A.G."/>
            <person name="Grear D.A."/>
            <person name="Lorch J.M."/>
        </authorList>
    </citation>
    <scope>NUCLEOTIDE SEQUENCE</scope>
    <source>
        <strain evidence="1">NWHC 24266-5</strain>
    </source>
</reference>
<comment type="caution">
    <text evidence="1">The sequence shown here is derived from an EMBL/GenBank/DDBJ whole genome shotgun (WGS) entry which is preliminary data.</text>
</comment>
<protein>
    <submittedName>
        <fullName evidence="1">Uncharacterized protein</fullName>
    </submittedName>
</protein>
<organism evidence="1">
    <name type="scientific">Ophidiomyces ophidiicola</name>
    <dbReference type="NCBI Taxonomy" id="1387563"/>
    <lineage>
        <taxon>Eukaryota</taxon>
        <taxon>Fungi</taxon>
        <taxon>Dikarya</taxon>
        <taxon>Ascomycota</taxon>
        <taxon>Pezizomycotina</taxon>
        <taxon>Eurotiomycetes</taxon>
        <taxon>Eurotiomycetidae</taxon>
        <taxon>Onygenales</taxon>
        <taxon>Onygenaceae</taxon>
        <taxon>Ophidiomyces</taxon>
    </lineage>
</organism>
<name>A0ACB8V542_9EURO</name>
<gene>
    <name evidence="1" type="ORF">LOY88_000359</name>
</gene>
<evidence type="ECO:0000313" key="1">
    <source>
        <dbReference type="EMBL" id="KAI2392894.1"/>
    </source>
</evidence>
<sequence length="107" mass="11359">MGDKYNAPPPAYPQASHQPGNYPPQGGAAQEFYSGQAQQPQYPPQQGYYPPQQGYPQQQMYYGPQGGQPPAQGYYADDRGKAGGMGSGICAGILGAMACCCCLDILF</sequence>
<accession>A0ACB8V542</accession>
<proteinExistence type="predicted"/>